<dbReference type="Proteomes" id="UP000681722">
    <property type="component" value="Unassembled WGS sequence"/>
</dbReference>
<proteinExistence type="predicted"/>
<dbReference type="EMBL" id="CAJNOQ010056890">
    <property type="protein sequence ID" value="CAF1663063.1"/>
    <property type="molecule type" value="Genomic_DNA"/>
</dbReference>
<dbReference type="InterPro" id="IPR036397">
    <property type="entry name" value="RNaseH_sf"/>
</dbReference>
<sequence length="116" mass="13888">KKYGDKAFGNQWTFQQDNAPAHKDDLTQEWCKNNMPNFIDRPHWPANSPDLNPLDYSIWDEFVQQMNWDKIKSKTTLMEELKRAVKRIRIEIVLESCASWTNRLYRLSKNNGDYLH</sequence>
<dbReference type="GO" id="GO:0003676">
    <property type="term" value="F:nucleic acid binding"/>
    <property type="evidence" value="ECO:0007669"/>
    <property type="project" value="InterPro"/>
</dbReference>
<evidence type="ECO:0000313" key="2">
    <source>
        <dbReference type="EMBL" id="CAF4615785.1"/>
    </source>
</evidence>
<dbReference type="Proteomes" id="UP000663829">
    <property type="component" value="Unassembled WGS sequence"/>
</dbReference>
<evidence type="ECO:0008006" key="4">
    <source>
        <dbReference type="Google" id="ProtNLM"/>
    </source>
</evidence>
<accession>A0A816FLF3</accession>
<dbReference type="EMBL" id="CAJOBC010131887">
    <property type="protein sequence ID" value="CAF4615785.1"/>
    <property type="molecule type" value="Genomic_DNA"/>
</dbReference>
<evidence type="ECO:0000313" key="1">
    <source>
        <dbReference type="EMBL" id="CAF1663063.1"/>
    </source>
</evidence>
<protein>
    <recommendedName>
        <fullName evidence="4">Transposase</fullName>
    </recommendedName>
</protein>
<reference evidence="1" key="1">
    <citation type="submission" date="2021-02" db="EMBL/GenBank/DDBJ databases">
        <authorList>
            <person name="Nowell W R."/>
        </authorList>
    </citation>
    <scope>NUCLEOTIDE SEQUENCE</scope>
</reference>
<keyword evidence="3" id="KW-1185">Reference proteome</keyword>
<organism evidence="1 3">
    <name type="scientific">Didymodactylos carnosus</name>
    <dbReference type="NCBI Taxonomy" id="1234261"/>
    <lineage>
        <taxon>Eukaryota</taxon>
        <taxon>Metazoa</taxon>
        <taxon>Spiralia</taxon>
        <taxon>Gnathifera</taxon>
        <taxon>Rotifera</taxon>
        <taxon>Eurotatoria</taxon>
        <taxon>Bdelloidea</taxon>
        <taxon>Philodinida</taxon>
        <taxon>Philodinidae</taxon>
        <taxon>Didymodactylos</taxon>
    </lineage>
</organism>
<feature type="non-terminal residue" evidence="1">
    <location>
        <position position="1"/>
    </location>
</feature>
<dbReference type="OrthoDB" id="10006939at2759"/>
<comment type="caution">
    <text evidence="1">The sequence shown here is derived from an EMBL/GenBank/DDBJ whole genome shotgun (WGS) entry which is preliminary data.</text>
</comment>
<dbReference type="AlphaFoldDB" id="A0A816FLF3"/>
<gene>
    <name evidence="1" type="ORF">GPM918_LOCUS46045</name>
    <name evidence="2" type="ORF">SRO942_LOCUS49361</name>
</gene>
<evidence type="ECO:0000313" key="3">
    <source>
        <dbReference type="Proteomes" id="UP000663829"/>
    </source>
</evidence>
<name>A0A816FLF3_9BILA</name>
<dbReference type="Gene3D" id="3.30.420.10">
    <property type="entry name" value="Ribonuclease H-like superfamily/Ribonuclease H"/>
    <property type="match status" value="1"/>
</dbReference>